<dbReference type="GO" id="GO:0004483">
    <property type="term" value="F:methyltransferase cap1 activity"/>
    <property type="evidence" value="ECO:0007669"/>
    <property type="project" value="UniProtKB-UniRule"/>
</dbReference>
<dbReference type="GO" id="GO:0005737">
    <property type="term" value="C:cytoplasm"/>
    <property type="evidence" value="ECO:0007669"/>
    <property type="project" value="TreeGrafter"/>
</dbReference>
<keyword evidence="1" id="KW-0808">Transferase</keyword>
<feature type="compositionally biased region" description="Basic and acidic residues" evidence="2">
    <location>
        <begin position="89"/>
        <end position="101"/>
    </location>
</feature>
<protein>
    <recommendedName>
        <fullName evidence="1">Cap-specific mRNA (nucleoside-2'-O-)-methyltransferase 1</fullName>
        <ecNumber evidence="1">2.1.1.57</ecNumber>
    </recommendedName>
    <alternativeName>
        <fullName evidence="1">Cap1 2'O-ribose methyltransferase 1</fullName>
    </alternativeName>
</protein>
<comment type="catalytic activity">
    <reaction evidence="1">
        <text>a 5'-end (N(7)-methyl 5'-triphosphoguanosine)-ribonucleoside in mRNA + S-adenosyl-L-methionine = a 5'-end (N(7)-methyl 5'-triphosphoguanosine)-(2'-O-methyl-ribonucleoside) in mRNA + S-adenosyl-L-homocysteine + H(+)</text>
        <dbReference type="Rhea" id="RHEA:67020"/>
        <dbReference type="Rhea" id="RHEA-COMP:17167"/>
        <dbReference type="Rhea" id="RHEA-COMP:17168"/>
        <dbReference type="ChEBI" id="CHEBI:15378"/>
        <dbReference type="ChEBI" id="CHEBI:57856"/>
        <dbReference type="ChEBI" id="CHEBI:59789"/>
        <dbReference type="ChEBI" id="CHEBI:156461"/>
        <dbReference type="ChEBI" id="CHEBI:167609"/>
        <dbReference type="EC" id="2.1.1.57"/>
    </reaction>
</comment>
<dbReference type="FunFam" id="3.40.50.12760:FF:000004">
    <property type="entry name" value="FtsJ-like methyltransferase"/>
    <property type="match status" value="1"/>
</dbReference>
<dbReference type="InterPro" id="IPR029063">
    <property type="entry name" value="SAM-dependent_MTases_sf"/>
</dbReference>
<dbReference type="EMBL" id="OV170233">
    <property type="protein sequence ID" value="CAH0718705.1"/>
    <property type="molecule type" value="Genomic_DNA"/>
</dbReference>
<dbReference type="EC" id="2.1.1.57" evidence="1"/>
<feature type="compositionally biased region" description="Basic and acidic residues" evidence="2">
    <location>
        <begin position="48"/>
        <end position="60"/>
    </location>
</feature>
<accession>A0A8J9VG27</accession>
<comment type="subcellular location">
    <subcellularLocation>
        <location evidence="1">Nucleus</location>
    </subcellularLocation>
</comment>
<proteinExistence type="predicted"/>
<dbReference type="SMART" id="SM00443">
    <property type="entry name" value="G_patch"/>
    <property type="match status" value="1"/>
</dbReference>
<dbReference type="Gene3D" id="3.40.50.12760">
    <property type="match status" value="1"/>
</dbReference>
<evidence type="ECO:0000313" key="4">
    <source>
        <dbReference type="EMBL" id="CAH0718705.1"/>
    </source>
</evidence>
<keyword evidence="1" id="KW-0507">mRNA processing</keyword>
<dbReference type="OrthoDB" id="10251234at2759"/>
<gene>
    <name evidence="4" type="ORF">BINO364_LOCUS5142</name>
</gene>
<keyword evidence="1" id="KW-0539">Nucleus</keyword>
<dbReference type="PANTHER" id="PTHR16121:SF0">
    <property type="entry name" value="CAP-SPECIFIC MRNA (NUCLEOSIDE-2'-O-)-METHYLTRANSFERASE 1"/>
    <property type="match status" value="1"/>
</dbReference>
<dbReference type="Pfam" id="PF01585">
    <property type="entry name" value="G-patch"/>
    <property type="match status" value="1"/>
</dbReference>
<evidence type="ECO:0000256" key="2">
    <source>
        <dbReference type="SAM" id="MobiDB-lite"/>
    </source>
</evidence>
<feature type="domain" description="G-patch" evidence="3">
    <location>
        <begin position="136"/>
        <end position="182"/>
    </location>
</feature>
<evidence type="ECO:0000256" key="1">
    <source>
        <dbReference type="RuleBase" id="RU368012"/>
    </source>
</evidence>
<organism evidence="4 5">
    <name type="scientific">Brenthis ino</name>
    <name type="common">lesser marbled fritillary</name>
    <dbReference type="NCBI Taxonomy" id="405034"/>
    <lineage>
        <taxon>Eukaryota</taxon>
        <taxon>Metazoa</taxon>
        <taxon>Ecdysozoa</taxon>
        <taxon>Arthropoda</taxon>
        <taxon>Hexapoda</taxon>
        <taxon>Insecta</taxon>
        <taxon>Pterygota</taxon>
        <taxon>Neoptera</taxon>
        <taxon>Endopterygota</taxon>
        <taxon>Lepidoptera</taxon>
        <taxon>Glossata</taxon>
        <taxon>Ditrysia</taxon>
        <taxon>Papilionoidea</taxon>
        <taxon>Nymphalidae</taxon>
        <taxon>Heliconiinae</taxon>
        <taxon>Argynnini</taxon>
        <taxon>Brenthis</taxon>
    </lineage>
</organism>
<feature type="compositionally biased region" description="Polar residues" evidence="2">
    <location>
        <begin position="28"/>
        <end position="41"/>
    </location>
</feature>
<dbReference type="GO" id="GO:0003676">
    <property type="term" value="F:nucleic acid binding"/>
    <property type="evidence" value="ECO:0007669"/>
    <property type="project" value="UniProtKB-UniRule"/>
</dbReference>
<dbReference type="Proteomes" id="UP000838878">
    <property type="component" value="Chromosome 13"/>
</dbReference>
<dbReference type="SUPFAM" id="SSF53335">
    <property type="entry name" value="S-adenosyl-L-methionine-dependent methyltransferases"/>
    <property type="match status" value="1"/>
</dbReference>
<dbReference type="InterPro" id="IPR002877">
    <property type="entry name" value="RNA_MeTrfase_FtsJ_dom"/>
</dbReference>
<feature type="region of interest" description="Disordered" evidence="2">
    <location>
        <begin position="1"/>
        <end position="116"/>
    </location>
</feature>
<dbReference type="InterPro" id="IPR050851">
    <property type="entry name" value="mRNA_Cap_2O-Ribose_MeTrfase"/>
</dbReference>
<keyword evidence="1" id="KW-0949">S-adenosyl-L-methionine</keyword>
<dbReference type="GO" id="GO:0032259">
    <property type="term" value="P:methylation"/>
    <property type="evidence" value="ECO:0007669"/>
    <property type="project" value="UniProtKB-KW"/>
</dbReference>
<evidence type="ECO:0000313" key="5">
    <source>
        <dbReference type="Proteomes" id="UP000838878"/>
    </source>
</evidence>
<keyword evidence="1" id="KW-0506">mRNA capping</keyword>
<dbReference type="Pfam" id="PF01728">
    <property type="entry name" value="FtsJ"/>
    <property type="match status" value="1"/>
</dbReference>
<comment type="function">
    <text evidence="1">S-adenosyl-L-methionine-dependent methyltransferase that mediates RNA cap1 2'-O-ribose methylation to the 5'-cap structure of RNAs. Methylates the ribose of the first nucleotide of a m(7)GpppG-capped mRNA to produce m(7)GpppNmp (cap1).</text>
</comment>
<sequence>MDLSDRSDDDSSSDESSVPCKRPRTDTYGASSTTSHGSALQDSDEDSPERQSTHIEERGKTRSYTENSPERVTRLSRSSLSENCSSPNEHYDDFRPGFKDVEGEEDSVRSSFQMSNENAFYNKTSEDYNESNAYNSEYSEISKKIMSSMGHKPGKGLGKFEHGRVEPVEASTQKGRRGLGLKPSIVGEVPQDFKWSPDESTPEAKEEVAWMPSPPDETLSIDILEKWLKQGQKKLNIDDETDFVDPQILKGVLHSKSIFDDLDGEDMRNARTRSNPYETIGSVIFLNRAAVKMANMDAVFDFMFTNPKKQDGSPVLDKRELLYFADVCAGPGGFSEYVLFRKGWKAKGFGFTLKASNDFKLGDFFAGPPETFNPYYGEKEDGNIYDPANLTSLKEYVLKQTDDKGVHFLMADGGFSVEGQELIQEILSKQLYLCQCLAALMLVRTGGHFVVKLFDIFTHFSVSLIYIMYRCFEKVCIFKPVTSRPANSERYLICKWKKYGTESAEKHLFSVNSILWSNSGGEEDVTEMVPFSVIQEDREFYEYIYKSNCVLGERQIKNLLKIGEFSNNKSLREKSQADMKTQCLKLWQLPDKVRTKPERRNADETLRHLLPRAHDATTFKRGVLGKPPRQLAAGDLPNTFANVFDWHFTFLSSGKGSPNLRIFIACGGKQVYQLENDTWRSVANLNITLPANTLLYGEIAREYRGLGKKQVHSKAMHVIDAMTLGGVDISSLSLTERINQCNMFCNALEKPSNTQSLPIRCKRFFNMESFSSAIANLEYREMKRATKSLTLDIPKRDDRNEMFYDATSILFIKEVKEPWIARISKTYNCKYYYYMGPDKKSQSVYVIPEKAQLDMISGYTERVMWHWESPAEFEGRIESKLSKIHMEQFIDGQL</sequence>
<dbReference type="GO" id="GO:0006370">
    <property type="term" value="P:7-methylguanosine mRNA capping"/>
    <property type="evidence" value="ECO:0007669"/>
    <property type="project" value="UniProtKB-UniRule"/>
</dbReference>
<keyword evidence="1" id="KW-0489">Methyltransferase</keyword>
<feature type="compositionally biased region" description="Low complexity" evidence="2">
    <location>
        <begin position="75"/>
        <end position="88"/>
    </location>
</feature>
<dbReference type="PANTHER" id="PTHR16121">
    <property type="entry name" value="CAP-SPECIFIC MRNA (NUCLEOSIDE-2'-O-)-METHYLTRANSFERASE 1-RELATED"/>
    <property type="match status" value="1"/>
</dbReference>
<dbReference type="AlphaFoldDB" id="A0A8J9VG27"/>
<dbReference type="GO" id="GO:0005634">
    <property type="term" value="C:nucleus"/>
    <property type="evidence" value="ECO:0007669"/>
    <property type="project" value="UniProtKB-SubCell"/>
</dbReference>
<evidence type="ECO:0000259" key="3">
    <source>
        <dbReference type="SMART" id="SM00443"/>
    </source>
</evidence>
<dbReference type="GO" id="GO:0016556">
    <property type="term" value="P:mRNA modification"/>
    <property type="evidence" value="ECO:0007669"/>
    <property type="project" value="UniProtKB-UniRule"/>
</dbReference>
<feature type="non-terminal residue" evidence="4">
    <location>
        <position position="894"/>
    </location>
</feature>
<dbReference type="InterPro" id="IPR000467">
    <property type="entry name" value="G_patch_dom"/>
</dbReference>
<name>A0A8J9VG27_9NEOP</name>
<reference evidence="4" key="1">
    <citation type="submission" date="2021-12" db="EMBL/GenBank/DDBJ databases">
        <authorList>
            <person name="Martin H S."/>
        </authorList>
    </citation>
    <scope>NUCLEOTIDE SEQUENCE</scope>
</reference>
<keyword evidence="5" id="KW-1185">Reference proteome</keyword>